<protein>
    <submittedName>
        <fullName evidence="1">Uncharacterized protein</fullName>
    </submittedName>
</protein>
<evidence type="ECO:0000313" key="1">
    <source>
        <dbReference type="EMBL" id="SFM77621.1"/>
    </source>
</evidence>
<gene>
    <name evidence="1" type="ORF">SAMN04487963_3656</name>
</gene>
<evidence type="ECO:0000313" key="2">
    <source>
        <dbReference type="Proteomes" id="UP000198519"/>
    </source>
</evidence>
<dbReference type="AlphaFoldDB" id="A0A1I4TLX9"/>
<dbReference type="Proteomes" id="UP000198519">
    <property type="component" value="Unassembled WGS sequence"/>
</dbReference>
<dbReference type="EMBL" id="FOUE01000008">
    <property type="protein sequence ID" value="SFM77621.1"/>
    <property type="molecule type" value="Genomic_DNA"/>
</dbReference>
<accession>A0A1I4TLX9</accession>
<sequence length="78" mass="8703">MVPDLSLTSHTTLQVSRWPSIHASGKSWPDDSGPVYGFRGGVLVVISQGLLRRRLKSHALLSVSLQMFGLPYRFQPLR</sequence>
<organism evidence="1 2">
    <name type="scientific">Marinobacter zhejiangensis</name>
    <dbReference type="NCBI Taxonomy" id="488535"/>
    <lineage>
        <taxon>Bacteria</taxon>
        <taxon>Pseudomonadati</taxon>
        <taxon>Pseudomonadota</taxon>
        <taxon>Gammaproteobacteria</taxon>
        <taxon>Pseudomonadales</taxon>
        <taxon>Marinobacteraceae</taxon>
        <taxon>Marinobacter</taxon>
    </lineage>
</organism>
<proteinExistence type="predicted"/>
<dbReference type="STRING" id="488535.SAMN04487963_3656"/>
<keyword evidence="2" id="KW-1185">Reference proteome</keyword>
<reference evidence="2" key="1">
    <citation type="submission" date="2016-10" db="EMBL/GenBank/DDBJ databases">
        <authorList>
            <person name="Varghese N."/>
            <person name="Submissions S."/>
        </authorList>
    </citation>
    <scope>NUCLEOTIDE SEQUENCE [LARGE SCALE GENOMIC DNA]</scope>
    <source>
        <strain evidence="2">CGMCC 1.7061</strain>
    </source>
</reference>
<name>A0A1I4TLX9_9GAMM</name>